<evidence type="ECO:0000313" key="2">
    <source>
        <dbReference type="EMBL" id="SKB96824.1"/>
    </source>
</evidence>
<dbReference type="EMBL" id="FUYZ01000007">
    <property type="protein sequence ID" value="SKB96824.1"/>
    <property type="molecule type" value="Genomic_DNA"/>
</dbReference>
<dbReference type="InterPro" id="IPR026444">
    <property type="entry name" value="Secre_tail"/>
</dbReference>
<dbReference type="STRING" id="619805.SAMN05660477_02110"/>
<organism evidence="2 3">
    <name type="scientific">Soonwooa buanensis</name>
    <dbReference type="NCBI Taxonomy" id="619805"/>
    <lineage>
        <taxon>Bacteria</taxon>
        <taxon>Pseudomonadati</taxon>
        <taxon>Bacteroidota</taxon>
        <taxon>Flavobacteriia</taxon>
        <taxon>Flavobacteriales</taxon>
        <taxon>Weeksellaceae</taxon>
        <taxon>Chryseobacterium group</taxon>
        <taxon>Soonwooa</taxon>
    </lineage>
</organism>
<protein>
    <submittedName>
        <fullName evidence="2">Por secretion system C-terminal sorting domain-containing protein</fullName>
    </submittedName>
</protein>
<dbReference type="NCBIfam" id="TIGR04183">
    <property type="entry name" value="Por_Secre_tail"/>
    <property type="match status" value="1"/>
</dbReference>
<dbReference type="RefSeq" id="WP_079667332.1">
    <property type="nucleotide sequence ID" value="NZ_FUYZ01000007.1"/>
</dbReference>
<evidence type="ECO:0000313" key="3">
    <source>
        <dbReference type="Proteomes" id="UP000191112"/>
    </source>
</evidence>
<accession>A0A1T5FKS5</accession>
<keyword evidence="3" id="KW-1185">Reference proteome</keyword>
<evidence type="ECO:0000256" key="1">
    <source>
        <dbReference type="ARBA" id="ARBA00022729"/>
    </source>
</evidence>
<dbReference type="Proteomes" id="UP000191112">
    <property type="component" value="Unassembled WGS sequence"/>
</dbReference>
<reference evidence="2 3" key="1">
    <citation type="submission" date="2017-02" db="EMBL/GenBank/DDBJ databases">
        <authorList>
            <person name="Peterson S.W."/>
        </authorList>
    </citation>
    <scope>NUCLEOTIDE SEQUENCE [LARGE SCALE GENOMIC DNA]</scope>
    <source>
        <strain evidence="2 3">DSM 22323</strain>
    </source>
</reference>
<dbReference type="AlphaFoldDB" id="A0A1T5FKS5"/>
<gene>
    <name evidence="2" type="ORF">SAMN05660477_02110</name>
</gene>
<dbReference type="OrthoDB" id="1447653at2"/>
<keyword evidence="1" id="KW-0732">Signal</keyword>
<name>A0A1T5FKS5_9FLAO</name>
<proteinExistence type="predicted"/>
<sequence>MKKSTILASLLLMSVFGKGQEKIRFNQSDDFYSIQKSYNASGEKITINNNFAELISSKPSTLNNSNKNETPLFSSRAWGQISNIDDNSLRTFELNYTFGSNANATIKLLNDDLETTKTINFNLPSTANDVQVLSQASKDIGPNDGKLKFIVFVHYFEGGTGPNYQKNVNYIFNEDGEKIGEIPGIGAFVRRKANQEIRLITRNLDYPTTGTFYKLYDQSFNLKKEYFVDKSFTNGYAGSPLSFINVNGQEKLVLSQYEKLFMTPSQEVTPDNHLVVKIADLDFNFEKEVKLNIQSKYPDKPKTFARANFATFPLTSQFSISNHTFNNDDQLEFLYAITYQDVLQDKMWSNYYVADEAGNILKSYEDNVIGEFALASIEGEKEQVGFVVGDGNVIQRYDMFDVADWSTKVSFSSIINNQMLKPTFNRFKNPENTTSYIFATNNGVREEGSNISYGLVNEYSVTGEFQKENRIYIGIDPQGFSVNLSDGLLSPYVYNEDAKREFTYAYFAKVPNSTKYYNTMSIGTGDGEVLFSKDGLGTLGDVNGTGFLRDHTNSRINKLGVYYKIPGATIISTEFYDVPFTNNLSTSNILKKDISIYIDRLNKTLNWTENAEIYEVYSMSGALLKSGKNTNKISTADMLNGVYIIKLKTKNFLSTKKFIVN</sequence>